<dbReference type="NCBIfam" id="TIGR04409">
    <property type="entry name" value="LptC_YrbK"/>
    <property type="match status" value="1"/>
</dbReference>
<evidence type="ECO:0000256" key="4">
    <source>
        <dbReference type="ARBA" id="ARBA00022989"/>
    </source>
</evidence>
<dbReference type="Gene3D" id="2.60.450.10">
    <property type="entry name" value="Lipopolysaccharide (LPS) transport protein A like domain"/>
    <property type="match status" value="1"/>
</dbReference>
<dbReference type="Proteomes" id="UP000774000">
    <property type="component" value="Unassembled WGS sequence"/>
</dbReference>
<organism evidence="6 7">
    <name type="scientific">Halanaerobacter jeridensis</name>
    <dbReference type="NCBI Taxonomy" id="706427"/>
    <lineage>
        <taxon>Bacteria</taxon>
        <taxon>Bacillati</taxon>
        <taxon>Bacillota</taxon>
        <taxon>Clostridia</taxon>
        <taxon>Halanaerobiales</taxon>
        <taxon>Halobacteroidaceae</taxon>
        <taxon>Halanaerobacter</taxon>
    </lineage>
</organism>
<dbReference type="GO" id="GO:0030288">
    <property type="term" value="C:outer membrane-bounded periplasmic space"/>
    <property type="evidence" value="ECO:0007669"/>
    <property type="project" value="TreeGrafter"/>
</dbReference>
<evidence type="ECO:0000313" key="6">
    <source>
        <dbReference type="EMBL" id="MBM7556984.1"/>
    </source>
</evidence>
<dbReference type="RefSeq" id="WP_204701749.1">
    <property type="nucleotide sequence ID" value="NZ_JAFBDQ010000008.1"/>
</dbReference>
<comment type="caution">
    <text evidence="6">The sequence shown here is derived from an EMBL/GenBank/DDBJ whole genome shotgun (WGS) entry which is preliminary data.</text>
</comment>
<protein>
    <submittedName>
        <fullName evidence="6">LPS export ABC transporter protein LptC</fullName>
    </submittedName>
</protein>
<name>A0A938XU81_9FIRM</name>
<keyword evidence="7" id="KW-1185">Reference proteome</keyword>
<dbReference type="Pfam" id="PF06835">
    <property type="entry name" value="LptC"/>
    <property type="match status" value="1"/>
</dbReference>
<keyword evidence="3" id="KW-0812">Transmembrane</keyword>
<accession>A0A938XU81</accession>
<dbReference type="EMBL" id="JAFBDQ010000008">
    <property type="protein sequence ID" value="MBM7556984.1"/>
    <property type="molecule type" value="Genomic_DNA"/>
</dbReference>
<sequence length="194" mass="22323">MILKKNKIYLLLLILLLLTVGIIVKINLNKNESDSEDEVGNYQYQVNKPQLVSYSDGEKRWDIESETITQPKTDDKEKVKVILRNIKEGKLYSNDQLKYRVDADKIIYYEQSKDIELQGNVNLAEVAGDEMRSDFFTWDEKNKNLSTNEGVTVKMEDGELTAQNMNLDLETQVVNFTGNVVMTFKVEGAENDEK</sequence>
<keyword evidence="4" id="KW-1133">Transmembrane helix</keyword>
<evidence type="ECO:0000256" key="5">
    <source>
        <dbReference type="ARBA" id="ARBA00023136"/>
    </source>
</evidence>
<proteinExistence type="predicted"/>
<keyword evidence="1" id="KW-1003">Cell membrane</keyword>
<dbReference type="PANTHER" id="PTHR37481:SF1">
    <property type="entry name" value="LIPOPOLYSACCHARIDE EXPORT SYSTEM PROTEIN LPTC"/>
    <property type="match status" value="1"/>
</dbReference>
<dbReference type="GO" id="GO:0015221">
    <property type="term" value="F:lipopolysaccharide transmembrane transporter activity"/>
    <property type="evidence" value="ECO:0007669"/>
    <property type="project" value="InterPro"/>
</dbReference>
<reference evidence="6" key="1">
    <citation type="submission" date="2021-01" db="EMBL/GenBank/DDBJ databases">
        <title>Genomic Encyclopedia of Type Strains, Phase IV (KMG-IV): sequencing the most valuable type-strain genomes for metagenomic binning, comparative biology and taxonomic classification.</title>
        <authorList>
            <person name="Goeker M."/>
        </authorList>
    </citation>
    <scope>NUCLEOTIDE SEQUENCE</scope>
    <source>
        <strain evidence="6">DSM 23230</strain>
    </source>
</reference>
<dbReference type="InterPro" id="IPR026265">
    <property type="entry name" value="LptC"/>
</dbReference>
<dbReference type="GO" id="GO:0017089">
    <property type="term" value="F:glycolipid transfer activity"/>
    <property type="evidence" value="ECO:0007669"/>
    <property type="project" value="TreeGrafter"/>
</dbReference>
<keyword evidence="2" id="KW-0997">Cell inner membrane</keyword>
<dbReference type="GO" id="GO:0005886">
    <property type="term" value="C:plasma membrane"/>
    <property type="evidence" value="ECO:0007669"/>
    <property type="project" value="InterPro"/>
</dbReference>
<evidence type="ECO:0000256" key="1">
    <source>
        <dbReference type="ARBA" id="ARBA00022475"/>
    </source>
</evidence>
<dbReference type="InterPro" id="IPR052363">
    <property type="entry name" value="LPS_export_LptC"/>
</dbReference>
<dbReference type="InterPro" id="IPR010664">
    <property type="entry name" value="LipoPS_assembly_LptC-rel"/>
</dbReference>
<dbReference type="PANTHER" id="PTHR37481">
    <property type="entry name" value="LIPOPOLYSACCHARIDE EXPORT SYSTEM PROTEIN LPTC"/>
    <property type="match status" value="1"/>
</dbReference>
<evidence type="ECO:0000256" key="3">
    <source>
        <dbReference type="ARBA" id="ARBA00022692"/>
    </source>
</evidence>
<keyword evidence="5" id="KW-0472">Membrane</keyword>
<evidence type="ECO:0000256" key="2">
    <source>
        <dbReference type="ARBA" id="ARBA00022519"/>
    </source>
</evidence>
<evidence type="ECO:0000313" key="7">
    <source>
        <dbReference type="Proteomes" id="UP000774000"/>
    </source>
</evidence>
<gene>
    <name evidence="6" type="ORF">JOC47_001838</name>
</gene>
<dbReference type="AlphaFoldDB" id="A0A938XU81"/>